<dbReference type="InterPro" id="IPR022893">
    <property type="entry name" value="Shikimate_DH_fam"/>
</dbReference>
<dbReference type="GO" id="GO:0019632">
    <property type="term" value="P:shikimate metabolic process"/>
    <property type="evidence" value="ECO:0007669"/>
    <property type="project" value="TreeGrafter"/>
</dbReference>
<dbReference type="SUPFAM" id="SSF53223">
    <property type="entry name" value="Aminoacid dehydrogenase-like, N-terminal domain"/>
    <property type="match status" value="1"/>
</dbReference>
<feature type="domain" description="Quinate/shikimate 5-dehydrogenase/glutamyl-tRNA reductase" evidence="7">
    <location>
        <begin position="131"/>
        <end position="204"/>
    </location>
</feature>
<evidence type="ECO:0000313" key="9">
    <source>
        <dbReference type="EMBL" id="BBO70182.1"/>
    </source>
</evidence>
<dbReference type="Pfam" id="PF01488">
    <property type="entry name" value="Shikimate_DH"/>
    <property type="match status" value="1"/>
</dbReference>
<evidence type="ECO:0000259" key="7">
    <source>
        <dbReference type="Pfam" id="PF01488"/>
    </source>
</evidence>
<proteinExistence type="predicted"/>
<keyword evidence="4" id="KW-0560">Oxidoreductase</keyword>
<dbReference type="PANTHER" id="PTHR21089">
    <property type="entry name" value="SHIKIMATE DEHYDROGENASE"/>
    <property type="match status" value="1"/>
</dbReference>
<dbReference type="InterPro" id="IPR046346">
    <property type="entry name" value="Aminoacid_DH-like_N_sf"/>
</dbReference>
<dbReference type="GO" id="GO:0009073">
    <property type="term" value="P:aromatic amino acid family biosynthetic process"/>
    <property type="evidence" value="ECO:0007669"/>
    <property type="project" value="UniProtKB-KW"/>
</dbReference>
<comment type="pathway">
    <text evidence="1">Metabolic intermediate biosynthesis; chorismate biosynthesis; chorismate from D-erythrose 4-phosphate and phosphoenolpyruvate: step 4/7.</text>
</comment>
<keyword evidence="10" id="KW-1185">Reference proteome</keyword>
<dbReference type="InterPro" id="IPR036291">
    <property type="entry name" value="NAD(P)-bd_dom_sf"/>
</dbReference>
<reference evidence="9 10" key="1">
    <citation type="submission" date="2019-11" db="EMBL/GenBank/DDBJ databases">
        <title>Comparative genomics of hydrocarbon-degrading Desulfosarcina strains.</title>
        <authorList>
            <person name="Watanabe M."/>
            <person name="Kojima H."/>
            <person name="Fukui M."/>
        </authorList>
    </citation>
    <scope>NUCLEOTIDE SEQUENCE [LARGE SCALE GENOMIC DNA]</scope>
    <source>
        <strain evidence="9 10">PL12</strain>
    </source>
</reference>
<feature type="domain" description="Shikimate dehydrogenase substrate binding N-terminal" evidence="8">
    <location>
        <begin position="27"/>
        <end position="104"/>
    </location>
</feature>
<keyword evidence="5" id="KW-0028">Amino-acid biosynthesis</keyword>
<comment type="catalytic activity">
    <reaction evidence="6">
        <text>shikimate + NADP(+) = 3-dehydroshikimate + NADPH + H(+)</text>
        <dbReference type="Rhea" id="RHEA:17737"/>
        <dbReference type="ChEBI" id="CHEBI:15378"/>
        <dbReference type="ChEBI" id="CHEBI:16630"/>
        <dbReference type="ChEBI" id="CHEBI:36208"/>
        <dbReference type="ChEBI" id="CHEBI:57783"/>
        <dbReference type="ChEBI" id="CHEBI:58349"/>
        <dbReference type="EC" id="1.1.1.25"/>
    </reaction>
</comment>
<dbReference type="Pfam" id="PF08501">
    <property type="entry name" value="Shikimate_dh_N"/>
    <property type="match status" value="1"/>
</dbReference>
<evidence type="ECO:0000256" key="4">
    <source>
        <dbReference type="ARBA" id="ARBA00023002"/>
    </source>
</evidence>
<name>A0A5K7YKE5_9BACT</name>
<dbReference type="PANTHER" id="PTHR21089:SF1">
    <property type="entry name" value="BIFUNCTIONAL 3-DEHYDROQUINATE DEHYDRATASE_SHIKIMATE DEHYDROGENASE, CHLOROPLASTIC"/>
    <property type="match status" value="1"/>
</dbReference>
<dbReference type="UniPathway" id="UPA00053">
    <property type="reaction ID" value="UER00087"/>
</dbReference>
<sequence>MKPLSGVLDTTYEYQTKVFCVISNQRVFRSRSPAMFTTVFARVGINGAYVPFMVADGNLGKALESLRVLNIAGASITSPFKEAVIPYLDVLSEGANIIGAVNTIVSKDGKLKGYNTNAIGIMDALNGVQFDVAGKKALVVGTGGAARAVVFILNWLRAESIVVAGRDNEKTRRLAEHFSGTPLKLTDLAEAPLNADLVVNATSVSSQDESDSLTGLVCGMTVNGCQLVFDLNYGRRENIWQAMADKNDIPFIDGLSALVCQARRTFLLWTGREVPQEEFLRALEDQ</sequence>
<dbReference type="EMBL" id="AP021874">
    <property type="protein sequence ID" value="BBO70182.1"/>
    <property type="molecule type" value="Genomic_DNA"/>
</dbReference>
<dbReference type="EC" id="1.1.1.25" evidence="2"/>
<dbReference type="GO" id="GO:0009423">
    <property type="term" value="P:chorismate biosynthetic process"/>
    <property type="evidence" value="ECO:0007669"/>
    <property type="project" value="UniProtKB-UniPathway"/>
</dbReference>
<accession>A0A5K7YKE5</accession>
<dbReference type="CDD" id="cd01065">
    <property type="entry name" value="NAD_bind_Shikimate_DH"/>
    <property type="match status" value="1"/>
</dbReference>
<dbReference type="RefSeq" id="WP_155318148.1">
    <property type="nucleotide sequence ID" value="NZ_AP021874.1"/>
</dbReference>
<dbReference type="GO" id="GO:0004764">
    <property type="term" value="F:shikimate 3-dehydrogenase (NADP+) activity"/>
    <property type="evidence" value="ECO:0007669"/>
    <property type="project" value="UniProtKB-EC"/>
</dbReference>
<evidence type="ECO:0000259" key="8">
    <source>
        <dbReference type="Pfam" id="PF08501"/>
    </source>
</evidence>
<dbReference type="Gene3D" id="3.40.50.720">
    <property type="entry name" value="NAD(P)-binding Rossmann-like Domain"/>
    <property type="match status" value="1"/>
</dbReference>
<evidence type="ECO:0000256" key="5">
    <source>
        <dbReference type="ARBA" id="ARBA00023141"/>
    </source>
</evidence>
<gene>
    <name evidence="9" type="primary">aroE_2</name>
    <name evidence="9" type="ORF">DSCA_41120</name>
</gene>
<dbReference type="OrthoDB" id="9792692at2"/>
<dbReference type="KEGG" id="dalk:DSCA_41120"/>
<dbReference type="AlphaFoldDB" id="A0A5K7YKE5"/>
<evidence type="ECO:0000256" key="6">
    <source>
        <dbReference type="ARBA" id="ARBA00049442"/>
    </source>
</evidence>
<evidence type="ECO:0000313" key="10">
    <source>
        <dbReference type="Proteomes" id="UP000427906"/>
    </source>
</evidence>
<dbReference type="Proteomes" id="UP000427906">
    <property type="component" value="Chromosome"/>
</dbReference>
<keyword evidence="5" id="KW-0057">Aromatic amino acid biosynthesis</keyword>
<dbReference type="SUPFAM" id="SSF51735">
    <property type="entry name" value="NAD(P)-binding Rossmann-fold domains"/>
    <property type="match status" value="1"/>
</dbReference>
<protein>
    <recommendedName>
        <fullName evidence="2">shikimate dehydrogenase (NADP(+))</fullName>
        <ecNumber evidence="2">1.1.1.25</ecNumber>
    </recommendedName>
</protein>
<evidence type="ECO:0000256" key="1">
    <source>
        <dbReference type="ARBA" id="ARBA00004871"/>
    </source>
</evidence>
<dbReference type="InterPro" id="IPR013708">
    <property type="entry name" value="Shikimate_DH-bd_N"/>
</dbReference>
<dbReference type="Gene3D" id="3.40.50.10860">
    <property type="entry name" value="Leucine Dehydrogenase, chain A, domain 1"/>
    <property type="match status" value="1"/>
</dbReference>
<evidence type="ECO:0000256" key="2">
    <source>
        <dbReference type="ARBA" id="ARBA00012962"/>
    </source>
</evidence>
<evidence type="ECO:0000256" key="3">
    <source>
        <dbReference type="ARBA" id="ARBA00022857"/>
    </source>
</evidence>
<organism evidence="9 10">
    <name type="scientific">Desulfosarcina alkanivorans</name>
    <dbReference type="NCBI Taxonomy" id="571177"/>
    <lineage>
        <taxon>Bacteria</taxon>
        <taxon>Pseudomonadati</taxon>
        <taxon>Thermodesulfobacteriota</taxon>
        <taxon>Desulfobacteria</taxon>
        <taxon>Desulfobacterales</taxon>
        <taxon>Desulfosarcinaceae</taxon>
        <taxon>Desulfosarcina</taxon>
    </lineage>
</organism>
<dbReference type="InterPro" id="IPR006151">
    <property type="entry name" value="Shikm_DH/Glu-tRNA_Rdtase"/>
</dbReference>
<keyword evidence="3" id="KW-0521">NADP</keyword>